<evidence type="ECO:0000256" key="1">
    <source>
        <dbReference type="SAM" id="MobiDB-lite"/>
    </source>
</evidence>
<dbReference type="Proteomes" id="UP000473699">
    <property type="component" value="Unassembled WGS sequence"/>
</dbReference>
<organism evidence="2 3">
    <name type="scientific">Pyramidobacter porci</name>
    <dbReference type="NCBI Taxonomy" id="2605789"/>
    <lineage>
        <taxon>Bacteria</taxon>
        <taxon>Thermotogati</taxon>
        <taxon>Synergistota</taxon>
        <taxon>Synergistia</taxon>
        <taxon>Synergistales</taxon>
        <taxon>Dethiosulfovibrionaceae</taxon>
        <taxon>Pyramidobacter</taxon>
    </lineage>
</organism>
<feature type="compositionally biased region" description="Low complexity" evidence="1">
    <location>
        <begin position="7"/>
        <end position="17"/>
    </location>
</feature>
<comment type="caution">
    <text evidence="2">The sequence shown here is derived from an EMBL/GenBank/DDBJ whole genome shotgun (WGS) entry which is preliminary data.</text>
</comment>
<evidence type="ECO:0000313" key="2">
    <source>
        <dbReference type="EMBL" id="MST55387.1"/>
    </source>
</evidence>
<reference evidence="2 3" key="1">
    <citation type="submission" date="2019-08" db="EMBL/GenBank/DDBJ databases">
        <title>In-depth cultivation of the pig gut microbiome towards novel bacterial diversity and tailored functional studies.</title>
        <authorList>
            <person name="Wylensek D."/>
            <person name="Hitch T.C.A."/>
            <person name="Clavel T."/>
        </authorList>
    </citation>
    <scope>NUCLEOTIDE SEQUENCE [LARGE SCALE GENOMIC DNA]</scope>
    <source>
        <strain evidence="2 3">SM-530-WT-4B</strain>
    </source>
</reference>
<name>A0A6L5YCU7_9BACT</name>
<keyword evidence="3" id="KW-1185">Reference proteome</keyword>
<dbReference type="AlphaFoldDB" id="A0A6L5YCU7"/>
<feature type="region of interest" description="Disordered" evidence="1">
    <location>
        <begin position="1"/>
        <end position="29"/>
    </location>
</feature>
<dbReference type="RefSeq" id="WP_154528487.1">
    <property type="nucleotide sequence ID" value="NZ_VUNH01000004.1"/>
</dbReference>
<evidence type="ECO:0000313" key="3">
    <source>
        <dbReference type="Proteomes" id="UP000473699"/>
    </source>
</evidence>
<protein>
    <submittedName>
        <fullName evidence="2">Uncharacterized protein</fullName>
    </submittedName>
</protein>
<dbReference type="EMBL" id="VUNH01000004">
    <property type="protein sequence ID" value="MST55387.1"/>
    <property type="molecule type" value="Genomic_DNA"/>
</dbReference>
<accession>A0A6L5YCU7</accession>
<sequence>MELRPWARASRGGQRQSGQRRQRQNRVFPVSESHVNTSFKGFFSAERVWESGALEIAPRIFAPYTIPQLKSRTQG</sequence>
<gene>
    <name evidence="2" type="ORF">FYJ74_04985</name>
</gene>
<proteinExistence type="predicted"/>